<sequence>MSGRAIVRTTLFLLPMQIVFRGGEALLPLFVAIWFGAKQDTDVYQFTWAVFNFAGSLVFSIFQDSALVPILAEVKLTRKESIPTVLGSILAHTGVIGSALSLVVGLLAMAFFSVHYQGEAWTLSMHMVPLFCVVLVAMAIKTFFYAVLNADHHYVAQPLASSMGVIAQLTVIATLRHRFGVLTIAMGTLAGELLAIAVLLVIAFKWVRLKIHLTLERPEPALRFARLVAAEVGGSAVTRINPVVDQLMAGFVGVEGALTLLRNSGDVASLPTSLLQAALLPVLLSHLSDDFAGGTLEHLRKLRATVGRAVLIVAALLVGISILLFLVRTPLLRLVFLHGEMTAAKVDLMAHLLPYHLVGLAPFGVLLVLARAHVSMKNSGIMLGMGALNAGLNAGFNVVLMNVMGLEGIALSTSCVQLAIAIVFWFRFEAKIERAQRAVAVQALT</sequence>
<reference evidence="11 12" key="1">
    <citation type="submission" date="2021-12" db="EMBL/GenBank/DDBJ databases">
        <title>Discovery of the Pendulisporaceae a myxobacterial family with distinct sporulation behavior and unique specialized metabolism.</title>
        <authorList>
            <person name="Garcia R."/>
            <person name="Popoff A."/>
            <person name="Bader C.D."/>
            <person name="Loehr J."/>
            <person name="Walesch S."/>
            <person name="Walt C."/>
            <person name="Boldt J."/>
            <person name="Bunk B."/>
            <person name="Haeckl F.J.F.P.J."/>
            <person name="Gunesch A.P."/>
            <person name="Birkelbach J."/>
            <person name="Nuebel U."/>
            <person name="Pietschmann T."/>
            <person name="Bach T."/>
            <person name="Mueller R."/>
        </authorList>
    </citation>
    <scope>NUCLEOTIDE SEQUENCE [LARGE SCALE GENOMIC DNA]</scope>
    <source>
        <strain evidence="11 12">MSr11954</strain>
    </source>
</reference>
<comment type="function">
    <text evidence="8">Involved in peptidoglycan biosynthesis. Transports lipid-linked peptidoglycan precursors from the inner to the outer leaflet of the cytoplasmic membrane.</text>
</comment>
<dbReference type="EMBL" id="CP089984">
    <property type="protein sequence ID" value="WXB19268.1"/>
    <property type="molecule type" value="Genomic_DNA"/>
</dbReference>
<keyword evidence="6 10" id="KW-1133">Transmembrane helix</keyword>
<feature type="transmembrane region" description="Helical" evidence="10">
    <location>
        <begin position="409"/>
        <end position="428"/>
    </location>
</feature>
<evidence type="ECO:0000313" key="11">
    <source>
        <dbReference type="EMBL" id="WXB19268.1"/>
    </source>
</evidence>
<keyword evidence="4" id="KW-0133">Cell shape</keyword>
<feature type="transmembrane region" description="Helical" evidence="10">
    <location>
        <begin position="12"/>
        <end position="37"/>
    </location>
</feature>
<comment type="subcellular location">
    <subcellularLocation>
        <location evidence="1">Cell membrane</location>
        <topology evidence="1">Multi-pass membrane protein</topology>
    </subcellularLocation>
</comment>
<feature type="transmembrane region" description="Helical" evidence="10">
    <location>
        <begin position="309"/>
        <end position="328"/>
    </location>
</feature>
<feature type="transmembrane region" description="Helical" evidence="10">
    <location>
        <begin position="49"/>
        <end position="72"/>
    </location>
</feature>
<evidence type="ECO:0000256" key="8">
    <source>
        <dbReference type="ARBA" id="ARBA00060041"/>
    </source>
</evidence>
<feature type="transmembrane region" description="Helical" evidence="10">
    <location>
        <begin position="348"/>
        <end position="369"/>
    </location>
</feature>
<dbReference type="InterPro" id="IPR004268">
    <property type="entry name" value="MurJ"/>
</dbReference>
<dbReference type="PANTHER" id="PTHR47019">
    <property type="entry name" value="LIPID II FLIPPASE MURJ"/>
    <property type="match status" value="1"/>
</dbReference>
<keyword evidence="7 10" id="KW-0472">Membrane</keyword>
<feature type="transmembrane region" description="Helical" evidence="10">
    <location>
        <begin position="84"/>
        <end position="114"/>
    </location>
</feature>
<evidence type="ECO:0000256" key="10">
    <source>
        <dbReference type="SAM" id="Phobius"/>
    </source>
</evidence>
<feature type="transmembrane region" description="Helical" evidence="10">
    <location>
        <begin position="126"/>
        <end position="148"/>
    </location>
</feature>
<protein>
    <recommendedName>
        <fullName evidence="13">Polysaccharide biosynthesis protein C-terminal domain-containing protein</fullName>
    </recommendedName>
</protein>
<feature type="transmembrane region" description="Helical" evidence="10">
    <location>
        <begin position="381"/>
        <end position="403"/>
    </location>
</feature>
<dbReference type="Pfam" id="PF03023">
    <property type="entry name" value="MurJ"/>
    <property type="match status" value="1"/>
</dbReference>
<evidence type="ECO:0000256" key="4">
    <source>
        <dbReference type="ARBA" id="ARBA00022960"/>
    </source>
</evidence>
<dbReference type="RefSeq" id="WP_394828892.1">
    <property type="nucleotide sequence ID" value="NZ_CP089984.1"/>
</dbReference>
<name>A0ABZ2M9S5_9BACT</name>
<evidence type="ECO:0000256" key="1">
    <source>
        <dbReference type="ARBA" id="ARBA00004651"/>
    </source>
</evidence>
<dbReference type="Proteomes" id="UP001370348">
    <property type="component" value="Chromosome"/>
</dbReference>
<keyword evidence="5" id="KW-0573">Peptidoglycan synthesis</keyword>
<dbReference type="PANTHER" id="PTHR47019:SF1">
    <property type="entry name" value="LIPID II FLIPPASE MURJ"/>
    <property type="match status" value="1"/>
</dbReference>
<proteinExistence type="inferred from homology"/>
<feature type="transmembrane region" description="Helical" evidence="10">
    <location>
        <begin position="155"/>
        <end position="175"/>
    </location>
</feature>
<evidence type="ECO:0000256" key="2">
    <source>
        <dbReference type="ARBA" id="ARBA00022475"/>
    </source>
</evidence>
<gene>
    <name evidence="11" type="ORF">LZC94_18795</name>
</gene>
<keyword evidence="12" id="KW-1185">Reference proteome</keyword>
<feature type="transmembrane region" description="Helical" evidence="10">
    <location>
        <begin position="181"/>
        <end position="207"/>
    </location>
</feature>
<evidence type="ECO:0008006" key="13">
    <source>
        <dbReference type="Google" id="ProtNLM"/>
    </source>
</evidence>
<evidence type="ECO:0000256" key="7">
    <source>
        <dbReference type="ARBA" id="ARBA00023136"/>
    </source>
</evidence>
<evidence type="ECO:0000256" key="5">
    <source>
        <dbReference type="ARBA" id="ARBA00022984"/>
    </source>
</evidence>
<evidence type="ECO:0000256" key="6">
    <source>
        <dbReference type="ARBA" id="ARBA00022989"/>
    </source>
</evidence>
<keyword evidence="3 10" id="KW-0812">Transmembrane</keyword>
<accession>A0ABZ2M9S5</accession>
<keyword evidence="2" id="KW-1003">Cell membrane</keyword>
<comment type="similarity">
    <text evidence="9">Belongs to the MurJ/MviN family.</text>
</comment>
<evidence type="ECO:0000313" key="12">
    <source>
        <dbReference type="Proteomes" id="UP001370348"/>
    </source>
</evidence>
<organism evidence="11 12">
    <name type="scientific">Pendulispora albinea</name>
    <dbReference type="NCBI Taxonomy" id="2741071"/>
    <lineage>
        <taxon>Bacteria</taxon>
        <taxon>Pseudomonadati</taxon>
        <taxon>Myxococcota</taxon>
        <taxon>Myxococcia</taxon>
        <taxon>Myxococcales</taxon>
        <taxon>Sorangiineae</taxon>
        <taxon>Pendulisporaceae</taxon>
        <taxon>Pendulispora</taxon>
    </lineage>
</organism>
<dbReference type="InterPro" id="IPR051050">
    <property type="entry name" value="Lipid_II_flippase_MurJ/MviN"/>
</dbReference>
<evidence type="ECO:0000256" key="9">
    <source>
        <dbReference type="ARBA" id="ARBA00061532"/>
    </source>
</evidence>
<evidence type="ECO:0000256" key="3">
    <source>
        <dbReference type="ARBA" id="ARBA00022692"/>
    </source>
</evidence>